<evidence type="ECO:0000256" key="4">
    <source>
        <dbReference type="ARBA" id="ARBA00021914"/>
    </source>
</evidence>
<comment type="caution">
    <text evidence="11">The sequence shown here is derived from an EMBL/GenBank/DDBJ whole genome shotgun (WGS) entry which is preliminary data.</text>
</comment>
<reference evidence="11" key="1">
    <citation type="journal article" date="2023" name="IScience">
        <title>Live-bearing cockroach genome reveals convergent evolutionary mechanisms linked to viviparity in insects and beyond.</title>
        <authorList>
            <person name="Fouks B."/>
            <person name="Harrison M.C."/>
            <person name="Mikhailova A.A."/>
            <person name="Marchal E."/>
            <person name="English S."/>
            <person name="Carruthers M."/>
            <person name="Jennings E.C."/>
            <person name="Chiamaka E.L."/>
            <person name="Frigard R.A."/>
            <person name="Pippel M."/>
            <person name="Attardo G.M."/>
            <person name="Benoit J.B."/>
            <person name="Bornberg-Bauer E."/>
            <person name="Tobe S.S."/>
        </authorList>
    </citation>
    <scope>NUCLEOTIDE SEQUENCE</scope>
    <source>
        <strain evidence="11">Stay&amp;Tobe</strain>
    </source>
</reference>
<dbReference type="AlphaFoldDB" id="A0AAD8EJZ1"/>
<dbReference type="FunFam" id="3.40.50.11860:FF:000001">
    <property type="entry name" value="2-(3-amino-3-carboxypropyl)histidine synthase subunit 2"/>
    <property type="match status" value="1"/>
</dbReference>
<comment type="cofactor">
    <cofactor evidence="1">
        <name>[4Fe-4S] cluster</name>
        <dbReference type="ChEBI" id="CHEBI:49883"/>
    </cofactor>
</comment>
<evidence type="ECO:0000256" key="10">
    <source>
        <dbReference type="SAM" id="MobiDB-lite"/>
    </source>
</evidence>
<gene>
    <name evidence="11" type="ORF">L9F63_015099</name>
</gene>
<feature type="compositionally biased region" description="Basic and acidic residues" evidence="10">
    <location>
        <begin position="466"/>
        <end position="477"/>
    </location>
</feature>
<evidence type="ECO:0000256" key="8">
    <source>
        <dbReference type="ARBA" id="ARBA00045159"/>
    </source>
</evidence>
<organism evidence="11 12">
    <name type="scientific">Diploptera punctata</name>
    <name type="common">Pacific beetle cockroach</name>
    <dbReference type="NCBI Taxonomy" id="6984"/>
    <lineage>
        <taxon>Eukaryota</taxon>
        <taxon>Metazoa</taxon>
        <taxon>Ecdysozoa</taxon>
        <taxon>Arthropoda</taxon>
        <taxon>Hexapoda</taxon>
        <taxon>Insecta</taxon>
        <taxon>Pterygota</taxon>
        <taxon>Neoptera</taxon>
        <taxon>Polyneoptera</taxon>
        <taxon>Dictyoptera</taxon>
        <taxon>Blattodea</taxon>
        <taxon>Blaberoidea</taxon>
        <taxon>Blaberidae</taxon>
        <taxon>Diplopterinae</taxon>
        <taxon>Diploptera</taxon>
    </lineage>
</organism>
<sequence length="477" mass="53352">MSGFSSNEISVIERKIEVKDNISKLSTDIDYYYEIDRCVNWLKEKQLHKVCLQFPDYLLCDSVAVALHIESKAGFQPYILGDTSYGSCCVDVVAAQHVKADGIIHFGHACLSPTSGLPILYIFEKFQIDVHQFTKSFRHTFTDTSKKFLLFFAVEYQHAIDDIITDISSEYHLTVTTLATATPIVSNSDDNKSMIGGRWFTLPNNTILEEYYIVFIGNDGPTLFNIGLTLQGMQLFLYDPSGDQQLKVYSTTNSKFLMKRMYLVERVKDATTLGILVGTLGVSNYLESVNRVKQLAKLRGKKCYIIAVGKPNVAKLANFPEIEVFVLVACPENSLMDSKEFFQPIVTPYELEIACNARKWTERYVLEFQNLLSGATDYQETDSSVDDFGDVSLVSGRVRSMAITDSTESVDATDAVALKNDGTISTVLSTGSKFLSERSWQGLEINLGRNQATIATQGRTGIPSKYDTDHETMETTK</sequence>
<dbReference type="NCBIfam" id="TIGR00272">
    <property type="entry name" value="DPH2"/>
    <property type="match status" value="1"/>
</dbReference>
<dbReference type="Gene3D" id="3.40.50.11840">
    <property type="entry name" value="Diphthamide synthesis DPH1/DPH2 domain 1"/>
    <property type="match status" value="1"/>
</dbReference>
<dbReference type="GO" id="GO:0090560">
    <property type="term" value="F:2-(3-amino-3-carboxypropyl)histidine synthase activity"/>
    <property type="evidence" value="ECO:0007669"/>
    <property type="project" value="InterPro"/>
</dbReference>
<dbReference type="Proteomes" id="UP001233999">
    <property type="component" value="Unassembled WGS sequence"/>
</dbReference>
<keyword evidence="5 9" id="KW-0479">Metal-binding</keyword>
<comment type="function">
    <text evidence="8 9">Required for the first step of diphthamide biosynthesis, a post-translational modification of histidine which occurs in elongation factor 2. DPH1 and DPH2 transfer a 3-amino-3-carboxypropyl (ACP) group from S-adenosyl-L-methionine (SAM) to a histidine residue, the reaction is assisted by a reduction system comprising DPH3 and a NADH-dependent reductase. Facilitates the reduction of the catalytic iron-sulfur cluster found in the DPH1 subunit.</text>
</comment>
<evidence type="ECO:0000256" key="7">
    <source>
        <dbReference type="ARBA" id="ARBA00023014"/>
    </source>
</evidence>
<proteinExistence type="inferred from homology"/>
<dbReference type="PANTHER" id="PTHR10762">
    <property type="entry name" value="DIPHTHAMIDE BIOSYNTHESIS PROTEIN"/>
    <property type="match status" value="1"/>
</dbReference>
<dbReference type="InterPro" id="IPR010014">
    <property type="entry name" value="DHP2"/>
</dbReference>
<name>A0AAD8EJZ1_DIPPU</name>
<dbReference type="Gene3D" id="3.40.50.11860">
    <property type="entry name" value="Diphthamide synthesis DPH1/DPH2 domain 3"/>
    <property type="match status" value="1"/>
</dbReference>
<evidence type="ECO:0000256" key="1">
    <source>
        <dbReference type="ARBA" id="ARBA00001966"/>
    </source>
</evidence>
<protein>
    <recommendedName>
        <fullName evidence="4 9">2-(3-amino-3-carboxypropyl)histidine synthase subunit 2</fullName>
    </recommendedName>
</protein>
<keyword evidence="7 9" id="KW-0411">Iron-sulfur</keyword>
<dbReference type="GO" id="GO:0017183">
    <property type="term" value="P:protein histidyl modification to diphthamide"/>
    <property type="evidence" value="ECO:0007669"/>
    <property type="project" value="InterPro"/>
</dbReference>
<keyword evidence="12" id="KW-1185">Reference proteome</keyword>
<comment type="pathway">
    <text evidence="2 9">Protein modification; peptidyl-diphthamide biosynthesis.</text>
</comment>
<comment type="similarity">
    <text evidence="3 9">Belongs to the DPH1/DPH2 family. DPH2 subfamily.</text>
</comment>
<dbReference type="SFLD" id="SFLDS00032">
    <property type="entry name" value="Radical_SAM_3-amino-3-carboxyp"/>
    <property type="match status" value="1"/>
</dbReference>
<dbReference type="NCBIfam" id="TIGR00322">
    <property type="entry name" value="diphth2_R"/>
    <property type="match status" value="1"/>
</dbReference>
<dbReference type="GO" id="GO:0046872">
    <property type="term" value="F:metal ion binding"/>
    <property type="evidence" value="ECO:0007669"/>
    <property type="project" value="UniProtKB-KW"/>
</dbReference>
<dbReference type="Pfam" id="PF01866">
    <property type="entry name" value="Diphthamide_syn"/>
    <property type="match status" value="1"/>
</dbReference>
<evidence type="ECO:0000256" key="2">
    <source>
        <dbReference type="ARBA" id="ARBA00005156"/>
    </source>
</evidence>
<evidence type="ECO:0000256" key="5">
    <source>
        <dbReference type="ARBA" id="ARBA00022723"/>
    </source>
</evidence>
<reference evidence="11" key="2">
    <citation type="submission" date="2023-05" db="EMBL/GenBank/DDBJ databases">
        <authorList>
            <person name="Fouks B."/>
        </authorList>
    </citation>
    <scope>NUCLEOTIDE SEQUENCE</scope>
    <source>
        <strain evidence="11">Stay&amp;Tobe</strain>
        <tissue evidence="11">Testes</tissue>
    </source>
</reference>
<evidence type="ECO:0000313" key="12">
    <source>
        <dbReference type="Proteomes" id="UP001233999"/>
    </source>
</evidence>
<keyword evidence="6 9" id="KW-0408">Iron</keyword>
<dbReference type="PANTHER" id="PTHR10762:SF2">
    <property type="entry name" value="2-(3-AMINO-3-CARBOXYPROPYL)HISTIDINE SYNTHASE SUBUNIT 2"/>
    <property type="match status" value="1"/>
</dbReference>
<dbReference type="InterPro" id="IPR042265">
    <property type="entry name" value="DPH1/DPH2_3"/>
</dbReference>
<dbReference type="InterPro" id="IPR016435">
    <property type="entry name" value="DPH1/DPH2"/>
</dbReference>
<dbReference type="GO" id="GO:0051536">
    <property type="term" value="F:iron-sulfur cluster binding"/>
    <property type="evidence" value="ECO:0007669"/>
    <property type="project" value="UniProtKB-KW"/>
</dbReference>
<evidence type="ECO:0000256" key="9">
    <source>
        <dbReference type="RuleBase" id="RU364133"/>
    </source>
</evidence>
<dbReference type="SFLD" id="SFLDF00408">
    <property type="entry name" value="Diphthamide_biosynthesis_famil"/>
    <property type="match status" value="1"/>
</dbReference>
<dbReference type="EMBL" id="JASPKZ010003445">
    <property type="protein sequence ID" value="KAJ9593395.1"/>
    <property type="molecule type" value="Genomic_DNA"/>
</dbReference>
<dbReference type="InterPro" id="IPR042263">
    <property type="entry name" value="DPH1/DPH2_1"/>
</dbReference>
<evidence type="ECO:0000256" key="6">
    <source>
        <dbReference type="ARBA" id="ARBA00023004"/>
    </source>
</evidence>
<evidence type="ECO:0000256" key="3">
    <source>
        <dbReference type="ARBA" id="ARBA00006179"/>
    </source>
</evidence>
<dbReference type="SFLD" id="SFLDG01121">
    <property type="entry name" value="Diphthamide_biosynthesis"/>
    <property type="match status" value="1"/>
</dbReference>
<evidence type="ECO:0000313" key="11">
    <source>
        <dbReference type="EMBL" id="KAJ9593395.1"/>
    </source>
</evidence>
<feature type="region of interest" description="Disordered" evidence="10">
    <location>
        <begin position="458"/>
        <end position="477"/>
    </location>
</feature>
<accession>A0AAD8EJZ1</accession>
<dbReference type="FunFam" id="3.40.50.11840:FF:000002">
    <property type="entry name" value="2-(3-amino-3-carboxypropyl)histidine synthase subunit 2"/>
    <property type="match status" value="1"/>
</dbReference>